<evidence type="ECO:0000313" key="3">
    <source>
        <dbReference type="EMBL" id="NJQ07490.1"/>
    </source>
</evidence>
<keyword evidence="2" id="KW-0812">Transmembrane</keyword>
<feature type="compositionally biased region" description="Low complexity" evidence="1">
    <location>
        <begin position="81"/>
        <end position="124"/>
    </location>
</feature>
<gene>
    <name evidence="3" type="ORF">HCN56_18345</name>
</gene>
<feature type="transmembrane region" description="Helical" evidence="2">
    <location>
        <begin position="178"/>
        <end position="202"/>
    </location>
</feature>
<accession>A0A7X6D3H3</accession>
<evidence type="ECO:0000256" key="2">
    <source>
        <dbReference type="SAM" id="Phobius"/>
    </source>
</evidence>
<keyword evidence="2" id="KW-0472">Membrane</keyword>
<proteinExistence type="predicted"/>
<evidence type="ECO:0000256" key="1">
    <source>
        <dbReference type="SAM" id="MobiDB-lite"/>
    </source>
</evidence>
<protein>
    <submittedName>
        <fullName evidence="3">Uncharacterized protein</fullName>
    </submittedName>
</protein>
<sequence>AGQGDRGGLDATRAMPAQPPGPPSGGQGGSTGGGQDEPHPWQSQMRAARDRNEQTQVQPFDPAEDPLRHAPQRGPRPPQRPRQQQPPGRQQGQGQQHGYGHPDQGYGQQRGGYRQPPPQQYQEPYQREYRQPPPQYHQPEPQPRRPEPRPQRERRPRPEPEPRREPRGRSRSANPMRIPGLGCLKGCLFMVLIIVVIGVLLWNLTPLPDWVASGQGFWEATTDFFDRVGEWVGLIDSAQERVEGVQDDIANLNGN</sequence>
<comment type="caution">
    <text evidence="3">The sequence shown here is derived from an EMBL/GenBank/DDBJ whole genome shotgun (WGS) entry which is preliminary data.</text>
</comment>
<keyword evidence="2" id="KW-1133">Transmembrane helix</keyword>
<reference evidence="3 4" key="1">
    <citation type="submission" date="2020-03" db="EMBL/GenBank/DDBJ databases">
        <title>Draft genome of Streptomyces sp. ventii, isolated from the Axial Seamount in the Pacific Ocean, and resequencing of the two type strains Streptomyces lonarensis strain NCL 716 and Streptomyces bohaiensis strain 11A07.</title>
        <authorList>
            <person name="Loughran R.M."/>
            <person name="Pfannmuller K.M."/>
            <person name="Wasson B.J."/>
            <person name="Deadmond M.C."/>
            <person name="Paddock B.E."/>
            <person name="Koyack M.J."/>
            <person name="Gallegos D.A."/>
            <person name="Mitchell E.A."/>
            <person name="Ushijima B."/>
            <person name="Saw J.H."/>
            <person name="Mcphail K.L."/>
            <person name="Videau P."/>
        </authorList>
    </citation>
    <scope>NUCLEOTIDE SEQUENCE [LARGE SCALE GENOMIC DNA]</scope>
    <source>
        <strain evidence="3 4">NCL716</strain>
    </source>
</reference>
<feature type="compositionally biased region" description="Gly residues" evidence="1">
    <location>
        <begin position="24"/>
        <end position="35"/>
    </location>
</feature>
<evidence type="ECO:0000313" key="4">
    <source>
        <dbReference type="Proteomes" id="UP000578686"/>
    </source>
</evidence>
<keyword evidence="4" id="KW-1185">Reference proteome</keyword>
<feature type="region of interest" description="Disordered" evidence="1">
    <location>
        <begin position="1"/>
        <end position="175"/>
    </location>
</feature>
<dbReference type="AlphaFoldDB" id="A0A7X6D3H3"/>
<feature type="non-terminal residue" evidence="3">
    <location>
        <position position="1"/>
    </location>
</feature>
<dbReference type="EMBL" id="JAAVJD010000165">
    <property type="protein sequence ID" value="NJQ07490.1"/>
    <property type="molecule type" value="Genomic_DNA"/>
</dbReference>
<name>A0A7X6D3H3_9ACTN</name>
<organism evidence="3 4">
    <name type="scientific">Streptomyces lonarensis</name>
    <dbReference type="NCBI Taxonomy" id="700599"/>
    <lineage>
        <taxon>Bacteria</taxon>
        <taxon>Bacillati</taxon>
        <taxon>Actinomycetota</taxon>
        <taxon>Actinomycetes</taxon>
        <taxon>Kitasatosporales</taxon>
        <taxon>Streptomycetaceae</taxon>
        <taxon>Streptomyces</taxon>
    </lineage>
</organism>
<feature type="compositionally biased region" description="Basic and acidic residues" evidence="1">
    <location>
        <begin position="142"/>
        <end position="168"/>
    </location>
</feature>
<dbReference type="Proteomes" id="UP000578686">
    <property type="component" value="Unassembled WGS sequence"/>
</dbReference>